<dbReference type="EMBL" id="WMIG01000036">
    <property type="protein sequence ID" value="MTH62445.1"/>
    <property type="molecule type" value="Genomic_DNA"/>
</dbReference>
<reference evidence="3 4" key="1">
    <citation type="submission" date="2019-11" db="EMBL/GenBank/DDBJ databases">
        <authorList>
            <person name="Dong K."/>
        </authorList>
    </citation>
    <scope>NUCLEOTIDE SEQUENCE [LARGE SCALE GENOMIC DNA]</scope>
    <source>
        <strain evidence="3 4">NBRC 112902</strain>
    </source>
</reference>
<dbReference type="InterPro" id="IPR011033">
    <property type="entry name" value="PRC_barrel-like_sf"/>
</dbReference>
<dbReference type="OrthoDB" id="7876889at2"/>
<dbReference type="Gene3D" id="2.30.30.240">
    <property type="entry name" value="PRC-barrel domain"/>
    <property type="match status" value="1"/>
</dbReference>
<keyword evidence="2" id="KW-0732">Signal</keyword>
<dbReference type="Proteomes" id="UP000449846">
    <property type="component" value="Unassembled WGS sequence"/>
</dbReference>
<dbReference type="SUPFAM" id="SSF50346">
    <property type="entry name" value="PRC-barrel domain"/>
    <property type="match status" value="1"/>
</dbReference>
<feature type="chain" id="PRO_5032912445" evidence="2">
    <location>
        <begin position="22"/>
        <end position="209"/>
    </location>
</feature>
<protein>
    <submittedName>
        <fullName evidence="3">Photosystem reaction center protein H</fullName>
    </submittedName>
</protein>
<feature type="compositionally biased region" description="Polar residues" evidence="1">
    <location>
        <begin position="92"/>
        <end position="103"/>
    </location>
</feature>
<evidence type="ECO:0000256" key="2">
    <source>
        <dbReference type="SAM" id="SignalP"/>
    </source>
</evidence>
<feature type="signal peptide" evidence="2">
    <location>
        <begin position="1"/>
        <end position="21"/>
    </location>
</feature>
<dbReference type="RefSeq" id="WP_155042391.1">
    <property type="nucleotide sequence ID" value="NZ_WMIG01000036.1"/>
</dbReference>
<keyword evidence="4" id="KW-1185">Reference proteome</keyword>
<proteinExistence type="predicted"/>
<evidence type="ECO:0000313" key="4">
    <source>
        <dbReference type="Proteomes" id="UP000449846"/>
    </source>
</evidence>
<comment type="caution">
    <text evidence="3">The sequence shown here is derived from an EMBL/GenBank/DDBJ whole genome shotgun (WGS) entry which is preliminary data.</text>
</comment>
<gene>
    <name evidence="3" type="ORF">GL300_25020</name>
</gene>
<evidence type="ECO:0000313" key="3">
    <source>
        <dbReference type="EMBL" id="MTH62445.1"/>
    </source>
</evidence>
<sequence length="209" mass="21063">MIKLFPTGILMLALTAGAVAAQTVTTPQAVQPVATTTTAMPPTITVPEGYIAEKVVFSAENLDGVTVYDATGERIGEVHVLVFANASTSVAGTDATPSAITANPASDATTPPPMTAPDGVASTDPAASGAAKIEGDKIGNVGHDATSASRTEAATPPAQSADAMTADRGAITQAVIDVGGFLGMGEHRVAIPVEELIAYRKDNEFAEDA</sequence>
<evidence type="ECO:0000256" key="1">
    <source>
        <dbReference type="SAM" id="MobiDB-lite"/>
    </source>
</evidence>
<name>A0A844HVU2_9RHOB</name>
<organism evidence="3 4">
    <name type="scientific">Paracoccus litorisediminis</name>
    <dbReference type="NCBI Taxonomy" id="2006130"/>
    <lineage>
        <taxon>Bacteria</taxon>
        <taxon>Pseudomonadati</taxon>
        <taxon>Pseudomonadota</taxon>
        <taxon>Alphaproteobacteria</taxon>
        <taxon>Rhodobacterales</taxon>
        <taxon>Paracoccaceae</taxon>
        <taxon>Paracoccus</taxon>
    </lineage>
</organism>
<feature type="region of interest" description="Disordered" evidence="1">
    <location>
        <begin position="92"/>
        <end position="164"/>
    </location>
</feature>
<accession>A0A844HVU2</accession>
<dbReference type="AlphaFoldDB" id="A0A844HVU2"/>